<feature type="transmembrane region" description="Helical" evidence="1">
    <location>
        <begin position="57"/>
        <end position="78"/>
    </location>
</feature>
<evidence type="ECO:0000256" key="1">
    <source>
        <dbReference type="SAM" id="Phobius"/>
    </source>
</evidence>
<keyword evidence="1" id="KW-0812">Transmembrane</keyword>
<dbReference type="EMBL" id="HBGG01004730">
    <property type="protein sequence ID" value="CAD9199973.1"/>
    <property type="molecule type" value="Transcribed_RNA"/>
</dbReference>
<protein>
    <submittedName>
        <fullName evidence="2">Uncharacterized protein</fullName>
    </submittedName>
</protein>
<feature type="transmembrane region" description="Helical" evidence="1">
    <location>
        <begin position="178"/>
        <end position="196"/>
    </location>
</feature>
<proteinExistence type="predicted"/>
<dbReference type="PANTHER" id="PTHR36784:SF1">
    <property type="entry name" value="HISTONE-LYSINE N-METHYLTRANSFERASE"/>
    <property type="match status" value="1"/>
</dbReference>
<evidence type="ECO:0000313" key="2">
    <source>
        <dbReference type="EMBL" id="CAD9199973.1"/>
    </source>
</evidence>
<keyword evidence="1" id="KW-1133">Transmembrane helix</keyword>
<dbReference type="AlphaFoldDB" id="A0A7S1SIN6"/>
<feature type="transmembrane region" description="Helical" evidence="1">
    <location>
        <begin position="98"/>
        <end position="117"/>
    </location>
</feature>
<gene>
    <name evidence="2" type="ORF">TCHU04912_LOCUS2206</name>
</gene>
<keyword evidence="1" id="KW-0472">Membrane</keyword>
<feature type="transmembrane region" description="Helical" evidence="1">
    <location>
        <begin position="138"/>
        <end position="158"/>
    </location>
</feature>
<name>A0A7S1SIN6_9CHLO</name>
<dbReference type="PANTHER" id="PTHR36784">
    <property type="entry name" value="HISTONE-LYSINE N-METHYLTRANSFERASE"/>
    <property type="match status" value="1"/>
</dbReference>
<reference evidence="2" key="1">
    <citation type="submission" date="2021-01" db="EMBL/GenBank/DDBJ databases">
        <authorList>
            <person name="Corre E."/>
            <person name="Pelletier E."/>
            <person name="Niang G."/>
            <person name="Scheremetjew M."/>
            <person name="Finn R."/>
            <person name="Kale V."/>
            <person name="Holt S."/>
            <person name="Cochrane G."/>
            <person name="Meng A."/>
            <person name="Brown T."/>
            <person name="Cohen L."/>
        </authorList>
    </citation>
    <scope>NUCLEOTIDE SEQUENCE</scope>
    <source>
        <strain evidence="2">PLY429</strain>
    </source>
</reference>
<organism evidence="2">
    <name type="scientific">Tetraselmis chuii</name>
    <dbReference type="NCBI Taxonomy" id="63592"/>
    <lineage>
        <taxon>Eukaryota</taxon>
        <taxon>Viridiplantae</taxon>
        <taxon>Chlorophyta</taxon>
        <taxon>core chlorophytes</taxon>
        <taxon>Chlorodendrophyceae</taxon>
        <taxon>Chlorodendrales</taxon>
        <taxon>Chlorodendraceae</taxon>
        <taxon>Tetraselmis</taxon>
    </lineage>
</organism>
<sequence>MSEVRARTRPPDGGKRRRADELFELMDKDLLGVEEQEELVQVLQEQCTAQSHLWQRLFGCVALIGGLFFFGAALHHTLDPWSTRYTAEFRMSWSPHAVALALLGNGVACLAAGVGLLRVKVPLGQARTGYSKSTAARLLLASIVLAQVCCVFWGWALWYEYYTLKLRAQIPPSFKWSLAWLPTSPLVVCVICKCVADMNAEMQHSVTDLRSKMYNYKKL</sequence>
<accession>A0A7S1SIN6</accession>